<gene>
    <name evidence="1" type="ORF">GA0061100_11544</name>
</gene>
<dbReference type="EMBL" id="FMAC01000015">
    <property type="protein sequence ID" value="SCB37583.1"/>
    <property type="molecule type" value="Genomic_DNA"/>
</dbReference>
<name>A0A1C3WCA4_9HYPH</name>
<dbReference type="STRING" id="52131.GA0061100_11544"/>
<protein>
    <submittedName>
        <fullName evidence="1">Uncharacterized protein</fullName>
    </submittedName>
</protein>
<sequence>MKTRYIWTLERDGRETRRGLDTLDDLAVALMREDLPGVMPTDWIVATLRIDEDDAGIAEHVSPHGWSLRVRRLQHAADDHSSIS</sequence>
<dbReference type="OrthoDB" id="8378115at2"/>
<evidence type="ECO:0000313" key="2">
    <source>
        <dbReference type="Proteomes" id="UP000186228"/>
    </source>
</evidence>
<organism evidence="1 2">
    <name type="scientific">Rhizobium hainanense</name>
    <dbReference type="NCBI Taxonomy" id="52131"/>
    <lineage>
        <taxon>Bacteria</taxon>
        <taxon>Pseudomonadati</taxon>
        <taxon>Pseudomonadota</taxon>
        <taxon>Alphaproteobacteria</taxon>
        <taxon>Hyphomicrobiales</taxon>
        <taxon>Rhizobiaceae</taxon>
        <taxon>Rhizobium/Agrobacterium group</taxon>
        <taxon>Rhizobium</taxon>
    </lineage>
</organism>
<proteinExistence type="predicted"/>
<reference evidence="2" key="1">
    <citation type="submission" date="2016-08" db="EMBL/GenBank/DDBJ databases">
        <authorList>
            <person name="Varghese N."/>
            <person name="Submissions Spin"/>
        </authorList>
    </citation>
    <scope>NUCLEOTIDE SEQUENCE [LARGE SCALE GENOMIC DNA]</scope>
    <source>
        <strain evidence="2">CCBAU 57015</strain>
    </source>
</reference>
<accession>A0A1C3WCA4</accession>
<keyword evidence="2" id="KW-1185">Reference proteome</keyword>
<evidence type="ECO:0000313" key="1">
    <source>
        <dbReference type="EMBL" id="SCB37583.1"/>
    </source>
</evidence>
<dbReference type="Proteomes" id="UP000186228">
    <property type="component" value="Unassembled WGS sequence"/>
</dbReference>
<dbReference type="AlphaFoldDB" id="A0A1C3WCA4"/>
<dbReference type="RefSeq" id="WP_075856594.1">
    <property type="nucleotide sequence ID" value="NZ_FMAC01000015.1"/>
</dbReference>